<keyword evidence="5" id="KW-0143">Chaperone</keyword>
<evidence type="ECO:0000256" key="2">
    <source>
        <dbReference type="ARBA" id="ARBA00022741"/>
    </source>
</evidence>
<evidence type="ECO:0000256" key="3">
    <source>
        <dbReference type="ARBA" id="ARBA00022840"/>
    </source>
</evidence>
<comment type="caution">
    <text evidence="7">The sequence shown here is derived from an EMBL/GenBank/DDBJ whole genome shotgun (WGS) entry which is preliminary data.</text>
</comment>
<dbReference type="SUPFAM" id="SSF53067">
    <property type="entry name" value="Actin-like ATPase domain"/>
    <property type="match status" value="1"/>
</dbReference>
<keyword evidence="6" id="KW-1133">Transmembrane helix</keyword>
<feature type="transmembrane region" description="Helical" evidence="6">
    <location>
        <begin position="299"/>
        <end position="320"/>
    </location>
</feature>
<dbReference type="Pfam" id="PF00012">
    <property type="entry name" value="HSP70"/>
    <property type="match status" value="1"/>
</dbReference>
<dbReference type="PANTHER" id="PTHR42749">
    <property type="entry name" value="CELL SHAPE-DETERMINING PROTEIN MREB"/>
    <property type="match status" value="1"/>
</dbReference>
<evidence type="ECO:0000313" key="7">
    <source>
        <dbReference type="EMBL" id="MDX8144936.1"/>
    </source>
</evidence>
<keyword evidence="3" id="KW-0067">ATP-binding</keyword>
<dbReference type="PANTHER" id="PTHR42749:SF1">
    <property type="entry name" value="CELL SHAPE-DETERMINING PROTEIN MREB"/>
    <property type="match status" value="1"/>
</dbReference>
<dbReference type="PROSITE" id="PS01036">
    <property type="entry name" value="HSP70_3"/>
    <property type="match status" value="1"/>
</dbReference>
<accession>A0ABU4UZK1</accession>
<proteinExistence type="inferred from homology"/>
<evidence type="ECO:0000256" key="5">
    <source>
        <dbReference type="ARBA" id="ARBA00023186"/>
    </source>
</evidence>
<keyword evidence="2" id="KW-0547">Nucleotide-binding</keyword>
<comment type="similarity">
    <text evidence="1">Belongs to the heat shock protein 70 family.</text>
</comment>
<keyword evidence="6" id="KW-0812">Transmembrane</keyword>
<dbReference type="EMBL" id="JAXAVU010000010">
    <property type="protein sequence ID" value="MDX8144936.1"/>
    <property type="molecule type" value="Genomic_DNA"/>
</dbReference>
<evidence type="ECO:0000256" key="6">
    <source>
        <dbReference type="SAM" id="Phobius"/>
    </source>
</evidence>
<dbReference type="Proteomes" id="UP001285352">
    <property type="component" value="Unassembled WGS sequence"/>
</dbReference>
<evidence type="ECO:0000313" key="8">
    <source>
        <dbReference type="Proteomes" id="UP001285352"/>
    </source>
</evidence>
<dbReference type="InterPro" id="IPR018181">
    <property type="entry name" value="Heat_shock_70_CS"/>
</dbReference>
<evidence type="ECO:0000256" key="4">
    <source>
        <dbReference type="ARBA" id="ARBA00023016"/>
    </source>
</evidence>
<organism evidence="7 8">
    <name type="scientific">Lentzea sokolovensis</name>
    <dbReference type="NCBI Taxonomy" id="3095429"/>
    <lineage>
        <taxon>Bacteria</taxon>
        <taxon>Bacillati</taxon>
        <taxon>Actinomycetota</taxon>
        <taxon>Actinomycetes</taxon>
        <taxon>Pseudonocardiales</taxon>
        <taxon>Pseudonocardiaceae</taxon>
        <taxon>Lentzea</taxon>
    </lineage>
</organism>
<dbReference type="Gene3D" id="3.30.420.40">
    <property type="match status" value="2"/>
</dbReference>
<name>A0ABU4UZK1_9PSEU</name>
<evidence type="ECO:0000256" key="1">
    <source>
        <dbReference type="ARBA" id="ARBA00007381"/>
    </source>
</evidence>
<dbReference type="RefSeq" id="WP_319977093.1">
    <property type="nucleotide sequence ID" value="NZ_JAXAVU010000010.1"/>
</dbReference>
<keyword evidence="4" id="KW-0346">Stress response</keyword>
<gene>
    <name evidence="7" type="ORF">SK854_22695</name>
</gene>
<keyword evidence="8" id="KW-1185">Reference proteome</keyword>
<dbReference type="Gene3D" id="3.90.640.10">
    <property type="entry name" value="Actin, Chain A, domain 4"/>
    <property type="match status" value="1"/>
</dbReference>
<sequence length="354" mass="38072">MSYQVGLDLGSAGITVATGSGVTTNGRRQQAPAREVANVLDDLAHRHGEPPSRVAMTHPLCWPHEHLEQLRHDLIEAGRADVLFVPAPHAAAIAFDADAQMPEHSTVAVFDFGATGCDITVLRKQGVLLLAGEPERVEVGGFYLDELVAEHVIAKIGTHSRELVRSCVEAKELLGSYPEVRIPYVATNGEVHEVRLSRLEFEAIIRPSVELAVDALERVAGSAGLCLPDVVLLVGGSSRIPLVAKEIAQRLHIPVMRAPDGAAATGAYLEAKQLEPEPAEQATIEVPKPRVEEEPKQRILTTPFIAAGLLVLVLGGGWFAHDAMNQPQVKMENTSVQLEAPGTAELPRLVKPVR</sequence>
<dbReference type="CDD" id="cd10170">
    <property type="entry name" value="ASKHA_NBD_HSP70"/>
    <property type="match status" value="1"/>
</dbReference>
<keyword evidence="6" id="KW-0472">Membrane</keyword>
<protein>
    <submittedName>
        <fullName evidence="7">Hsp70 family protein</fullName>
    </submittedName>
</protein>
<dbReference type="InterPro" id="IPR013126">
    <property type="entry name" value="Hsp_70_fam"/>
</dbReference>
<reference evidence="7 8" key="1">
    <citation type="submission" date="2023-11" db="EMBL/GenBank/DDBJ databases">
        <title>Lentzea sokolovensis, sp. nov., Lentzea kristufkii, sp. nov., and Lentzea miocenensis, sp. nov., rare actinobacteria from Sokolov Coal Basin, Miocene lacustrine sediment, Czech Republic.</title>
        <authorList>
            <person name="Lara A."/>
            <person name="Kotroba L."/>
            <person name="Nouioui I."/>
            <person name="Neumann-Schaal M."/>
            <person name="Mast Y."/>
            <person name="Chronakova A."/>
        </authorList>
    </citation>
    <scope>NUCLEOTIDE SEQUENCE [LARGE SCALE GENOMIC DNA]</scope>
    <source>
        <strain evidence="7 8">BCCO 10_0061</strain>
    </source>
</reference>
<dbReference type="InterPro" id="IPR043129">
    <property type="entry name" value="ATPase_NBD"/>
</dbReference>